<dbReference type="AlphaFoldDB" id="A0A317NCK8"/>
<sequence>MHRQTGNAAGMLRDAIKRQDQEHAVKGSAAGMLRAAMAPAPVDDSDDEVAQLRARIDEINRRHTEPAKPTADILRETIQGGNGQHIPLNGAGVLRAMLRGIGGKGSINGE</sequence>
<evidence type="ECO:0000256" key="1">
    <source>
        <dbReference type="SAM" id="MobiDB-lite"/>
    </source>
</evidence>
<gene>
    <name evidence="2" type="ORF">DFR69_108104</name>
</gene>
<name>A0A317NCK8_9NOCA</name>
<protein>
    <submittedName>
        <fullName evidence="2">Uncharacterized protein</fullName>
    </submittedName>
</protein>
<dbReference type="EMBL" id="QGTL01000008">
    <property type="protein sequence ID" value="PWV72792.1"/>
    <property type="molecule type" value="Genomic_DNA"/>
</dbReference>
<accession>A0A317NCK8</accession>
<reference evidence="2 3" key="1">
    <citation type="submission" date="2018-05" db="EMBL/GenBank/DDBJ databases">
        <title>Genomic Encyclopedia of Type Strains, Phase IV (KMG-IV): sequencing the most valuable type-strain genomes for metagenomic binning, comparative biology and taxonomic classification.</title>
        <authorList>
            <person name="Goeker M."/>
        </authorList>
    </citation>
    <scope>NUCLEOTIDE SEQUENCE [LARGE SCALE GENOMIC DNA]</scope>
    <source>
        <strain evidence="2 3">DSM 44717</strain>
    </source>
</reference>
<feature type="region of interest" description="Disordered" evidence="1">
    <location>
        <begin position="1"/>
        <end position="21"/>
    </location>
</feature>
<organism evidence="2 3">
    <name type="scientific">Nocardia neocaledoniensis</name>
    <dbReference type="NCBI Taxonomy" id="236511"/>
    <lineage>
        <taxon>Bacteria</taxon>
        <taxon>Bacillati</taxon>
        <taxon>Actinomycetota</taxon>
        <taxon>Actinomycetes</taxon>
        <taxon>Mycobacteriales</taxon>
        <taxon>Nocardiaceae</taxon>
        <taxon>Nocardia</taxon>
    </lineage>
</organism>
<comment type="caution">
    <text evidence="2">The sequence shown here is derived from an EMBL/GenBank/DDBJ whole genome shotgun (WGS) entry which is preliminary data.</text>
</comment>
<keyword evidence="3" id="KW-1185">Reference proteome</keyword>
<dbReference type="Proteomes" id="UP000246410">
    <property type="component" value="Unassembled WGS sequence"/>
</dbReference>
<evidence type="ECO:0000313" key="3">
    <source>
        <dbReference type="Proteomes" id="UP000246410"/>
    </source>
</evidence>
<evidence type="ECO:0000313" key="2">
    <source>
        <dbReference type="EMBL" id="PWV72792.1"/>
    </source>
</evidence>
<proteinExistence type="predicted"/>